<dbReference type="SUPFAM" id="SSF50978">
    <property type="entry name" value="WD40 repeat-like"/>
    <property type="match status" value="1"/>
</dbReference>
<dbReference type="Gene3D" id="2.130.10.10">
    <property type="entry name" value="YVTN repeat-like/Quinoprotein amine dehydrogenase"/>
    <property type="match status" value="1"/>
</dbReference>
<keyword evidence="2" id="KW-1185">Reference proteome</keyword>
<dbReference type="InterPro" id="IPR015943">
    <property type="entry name" value="WD40/YVTN_repeat-like_dom_sf"/>
</dbReference>
<gene>
    <name evidence="1" type="ORF">Tco_0819863</name>
</gene>
<reference evidence="1" key="1">
    <citation type="journal article" date="2022" name="Int. J. Mol. Sci.">
        <title>Draft Genome of Tanacetum Coccineum: Genomic Comparison of Closely Related Tanacetum-Family Plants.</title>
        <authorList>
            <person name="Yamashiro T."/>
            <person name="Shiraishi A."/>
            <person name="Nakayama K."/>
            <person name="Satake H."/>
        </authorList>
    </citation>
    <scope>NUCLEOTIDE SEQUENCE</scope>
</reference>
<name>A0ABQ5AC26_9ASTR</name>
<dbReference type="Proteomes" id="UP001151760">
    <property type="component" value="Unassembled WGS sequence"/>
</dbReference>
<comment type="caution">
    <text evidence="1">The sequence shown here is derived from an EMBL/GenBank/DDBJ whole genome shotgun (WGS) entry which is preliminary data.</text>
</comment>
<accession>A0ABQ5AC26</accession>
<protein>
    <submittedName>
        <fullName evidence="1">WD repeat-containing protein 55</fullName>
    </submittedName>
</protein>
<sequence length="251" mass="28018">MVGSENRRNIPDGMITLTLKCSNYTSTVFATWILFIHSSSPLITPRTSTNSLVLISRWRLDILAISHEFGDLRASQKHFLTLPFFVISASLKVIVTGSPDCSILATDIETRSPVARLENCHKNAVNRLVNLTESTITFGGDDGCIKAADAIFSAEPWTTLCTAKTILQVVSYAVRVDRREWDYTGLTVAIKTLNHDGLQGHKEWLAKLSCLMEEQLLEAALNLTVHCCGCEFRVLNCYDQRSLLVHHIRIP</sequence>
<dbReference type="InterPro" id="IPR036322">
    <property type="entry name" value="WD40_repeat_dom_sf"/>
</dbReference>
<evidence type="ECO:0000313" key="2">
    <source>
        <dbReference type="Proteomes" id="UP001151760"/>
    </source>
</evidence>
<organism evidence="1 2">
    <name type="scientific">Tanacetum coccineum</name>
    <dbReference type="NCBI Taxonomy" id="301880"/>
    <lineage>
        <taxon>Eukaryota</taxon>
        <taxon>Viridiplantae</taxon>
        <taxon>Streptophyta</taxon>
        <taxon>Embryophyta</taxon>
        <taxon>Tracheophyta</taxon>
        <taxon>Spermatophyta</taxon>
        <taxon>Magnoliopsida</taxon>
        <taxon>eudicotyledons</taxon>
        <taxon>Gunneridae</taxon>
        <taxon>Pentapetalae</taxon>
        <taxon>asterids</taxon>
        <taxon>campanulids</taxon>
        <taxon>Asterales</taxon>
        <taxon>Asteraceae</taxon>
        <taxon>Asteroideae</taxon>
        <taxon>Anthemideae</taxon>
        <taxon>Anthemidinae</taxon>
        <taxon>Tanacetum</taxon>
    </lineage>
</organism>
<evidence type="ECO:0000313" key="1">
    <source>
        <dbReference type="EMBL" id="GJS98693.1"/>
    </source>
</evidence>
<proteinExistence type="predicted"/>
<dbReference type="EMBL" id="BQNB010012063">
    <property type="protein sequence ID" value="GJS98693.1"/>
    <property type="molecule type" value="Genomic_DNA"/>
</dbReference>
<reference evidence="1" key="2">
    <citation type="submission" date="2022-01" db="EMBL/GenBank/DDBJ databases">
        <authorList>
            <person name="Yamashiro T."/>
            <person name="Shiraishi A."/>
            <person name="Satake H."/>
            <person name="Nakayama K."/>
        </authorList>
    </citation>
    <scope>NUCLEOTIDE SEQUENCE</scope>
</reference>